<dbReference type="InterPro" id="IPR037883">
    <property type="entry name" value="Knr4/Smi1-like_sf"/>
</dbReference>
<dbReference type="EMBL" id="CP020809">
    <property type="protein sequence ID" value="ART69607.1"/>
    <property type="molecule type" value="Genomic_DNA"/>
</dbReference>
<dbReference type="KEGG" id="mdx:BTO20_14310"/>
<sequence>MLNETVTSADTWQSYLVRLAAEAVSQGRSVTSIGNFSAGAYGMTGAAGSLMLALDPELVTTLQTRAADCVFVYYGVAHPNGSAEMLLVDASTPHLTGMAGNGLIDGVNLTPGAMPEPYLRQPIPVAGQELSSGCDPELVRRMIQGELPDVPATDPEHMAAAEQVFGQPLPPDVRALYGAAAYGSFWPADEDQDPELATITRGMRIMPLDDTEGRSWFQPHRRYLSWIFGAEAVVLPDPFGQVQPLGHSAAWFVVGDDEAGGYFVVDMAPGPNGTVGQLLHVDRDVMAGAQWLAPSLTEYLQNGAVIDPWSRPEPELGLVARAMADVGPQTEVLHVYDRDASHDLTPLVGHPRLRSLFVSSATVGGVDVLTRLPALEFLSLPAATWRTVIDEGRIPDTLQAIGFSDAGRSDVAEPFRELIEIANLLLNHRGQPPIEVVRVSGGAA</sequence>
<accession>A0A1Y0C3C7</accession>
<dbReference type="Proteomes" id="UP000195331">
    <property type="component" value="Chromosome"/>
</dbReference>
<evidence type="ECO:0000259" key="1">
    <source>
        <dbReference type="Pfam" id="PF09346"/>
    </source>
</evidence>
<dbReference type="OrthoDB" id="4759758at2"/>
<gene>
    <name evidence="2" type="ORF">BTO20_14310</name>
</gene>
<evidence type="ECO:0000313" key="3">
    <source>
        <dbReference type="Proteomes" id="UP000195331"/>
    </source>
</evidence>
<name>A0A1Y0C3C7_9MYCO</name>
<reference evidence="2 3" key="1">
    <citation type="submission" date="2017-04" db="EMBL/GenBank/DDBJ databases">
        <title>Whole Genome Sequence of 1,4-Dioxane Degrading Bacterium Mycobacterium dioxanotrophicus PH-06.</title>
        <authorList>
            <person name="He Y."/>
        </authorList>
    </citation>
    <scope>NUCLEOTIDE SEQUENCE [LARGE SCALE GENOMIC DNA]</scope>
    <source>
        <strain evidence="2 3">PH-06</strain>
    </source>
</reference>
<organism evidence="2 3">
    <name type="scientific">Mycobacterium dioxanotrophicus</name>
    <dbReference type="NCBI Taxonomy" id="482462"/>
    <lineage>
        <taxon>Bacteria</taxon>
        <taxon>Bacillati</taxon>
        <taxon>Actinomycetota</taxon>
        <taxon>Actinomycetes</taxon>
        <taxon>Mycobacteriales</taxon>
        <taxon>Mycobacteriaceae</taxon>
        <taxon>Mycobacterium</taxon>
    </lineage>
</organism>
<dbReference type="InterPro" id="IPR018958">
    <property type="entry name" value="Knr4/Smi1-like_dom"/>
</dbReference>
<dbReference type="RefSeq" id="WP_087076880.1">
    <property type="nucleotide sequence ID" value="NZ_CP020809.1"/>
</dbReference>
<proteinExistence type="predicted"/>
<protein>
    <recommendedName>
        <fullName evidence="1">Knr4/Smi1-like domain-containing protein</fullName>
    </recommendedName>
</protein>
<dbReference type="AlphaFoldDB" id="A0A1Y0C3C7"/>
<dbReference type="Pfam" id="PF09346">
    <property type="entry name" value="SMI1_KNR4"/>
    <property type="match status" value="1"/>
</dbReference>
<evidence type="ECO:0000313" key="2">
    <source>
        <dbReference type="EMBL" id="ART69607.1"/>
    </source>
</evidence>
<dbReference type="SUPFAM" id="SSF160631">
    <property type="entry name" value="SMI1/KNR4-like"/>
    <property type="match status" value="1"/>
</dbReference>
<keyword evidence="3" id="KW-1185">Reference proteome</keyword>
<feature type="domain" description="Knr4/Smi1-like" evidence="1">
    <location>
        <begin position="154"/>
        <end position="301"/>
    </location>
</feature>